<evidence type="ECO:0000313" key="7">
    <source>
        <dbReference type="EMBL" id="CAB4240563.1"/>
    </source>
</evidence>
<dbReference type="SUPFAM" id="SSF56059">
    <property type="entry name" value="Glutathione synthetase ATP-binding domain-like"/>
    <property type="match status" value="1"/>
</dbReference>
<evidence type="ECO:0000256" key="5">
    <source>
        <dbReference type="ARBA" id="ARBA00042864"/>
    </source>
</evidence>
<dbReference type="Gene3D" id="3.90.600.10">
    <property type="entry name" value="Phosphoribosylglycinamide synthetase, C-terminal domain"/>
    <property type="match status" value="1"/>
</dbReference>
<dbReference type="InterPro" id="IPR020560">
    <property type="entry name" value="PRibGlycinamide_synth_C-dom"/>
</dbReference>
<comment type="pathway">
    <text evidence="1">Purine metabolism; IMP biosynthesis via de novo pathway; N(1)-(5-phospho-D-ribosyl)glycinamide from 5-phospho-alpha-D-ribose 1-diphosphate: step 2/2.</text>
</comment>
<dbReference type="PANTHER" id="PTHR43472:SF1">
    <property type="entry name" value="PHOSPHORIBOSYLAMINE--GLYCINE LIGASE, CHLOROPLASTIC"/>
    <property type="match status" value="1"/>
</dbReference>
<evidence type="ECO:0000256" key="3">
    <source>
        <dbReference type="ARBA" id="ARBA00038345"/>
    </source>
</evidence>
<dbReference type="Pfam" id="PF02843">
    <property type="entry name" value="GARS_C"/>
    <property type="match status" value="1"/>
</dbReference>
<evidence type="ECO:0000259" key="6">
    <source>
        <dbReference type="PROSITE" id="PS50975"/>
    </source>
</evidence>
<evidence type="ECO:0000256" key="2">
    <source>
        <dbReference type="ARBA" id="ARBA00013255"/>
    </source>
</evidence>
<dbReference type="GO" id="GO:0006189">
    <property type="term" value="P:'de novo' IMP biosynthetic process"/>
    <property type="evidence" value="ECO:0007669"/>
    <property type="project" value="UniProtKB-UniPathway"/>
</dbReference>
<dbReference type="EC" id="6.3.4.13" evidence="2"/>
<evidence type="ECO:0000256" key="1">
    <source>
        <dbReference type="ARBA" id="ARBA00005174"/>
    </source>
</evidence>
<dbReference type="UniPathway" id="UPA00074">
    <property type="reaction ID" value="UER00125"/>
</dbReference>
<dbReference type="SMART" id="SM01210">
    <property type="entry name" value="GARS_C"/>
    <property type="match status" value="1"/>
</dbReference>
<dbReference type="PROSITE" id="PS50975">
    <property type="entry name" value="ATP_GRASP"/>
    <property type="match status" value="1"/>
</dbReference>
<comment type="similarity">
    <text evidence="3">Belongs to the GARS family.</text>
</comment>
<dbReference type="GO" id="GO:0009113">
    <property type="term" value="P:purine nucleobase biosynthetic process"/>
    <property type="evidence" value="ECO:0007669"/>
    <property type="project" value="InterPro"/>
</dbReference>
<gene>
    <name evidence="7" type="ORF">UFOVP38_10</name>
</gene>
<reference evidence="7" key="1">
    <citation type="submission" date="2020-05" db="EMBL/GenBank/DDBJ databases">
        <authorList>
            <person name="Chiriac C."/>
            <person name="Salcher M."/>
            <person name="Ghai R."/>
            <person name="Kavagutti S V."/>
        </authorList>
    </citation>
    <scope>NUCLEOTIDE SEQUENCE</scope>
</reference>
<proteinExistence type="inferred from homology"/>
<protein>
    <recommendedName>
        <fullName evidence="2">phosphoribosylamine--glycine ligase</fullName>
        <ecNumber evidence="2">6.3.4.13</ecNumber>
    </recommendedName>
    <alternativeName>
        <fullName evidence="4">Glycinamide ribonucleotide synthetase</fullName>
    </alternativeName>
    <alternativeName>
        <fullName evidence="5">Phosphoribosylglycinamide synthetase</fullName>
    </alternativeName>
</protein>
<evidence type="ECO:0000256" key="4">
    <source>
        <dbReference type="ARBA" id="ARBA00042242"/>
    </source>
</evidence>
<dbReference type="GO" id="GO:0005524">
    <property type="term" value="F:ATP binding"/>
    <property type="evidence" value="ECO:0007669"/>
    <property type="project" value="InterPro"/>
</dbReference>
<keyword evidence="7" id="KW-0436">Ligase</keyword>
<dbReference type="Gene3D" id="3.30.470.20">
    <property type="entry name" value="ATP-grasp fold, B domain"/>
    <property type="match status" value="1"/>
</dbReference>
<dbReference type="InterPro" id="IPR011761">
    <property type="entry name" value="ATP-grasp"/>
</dbReference>
<dbReference type="InterPro" id="IPR011054">
    <property type="entry name" value="Rudment_hybrid_motif"/>
</dbReference>
<organism evidence="7">
    <name type="scientific">uncultured Caudovirales phage</name>
    <dbReference type="NCBI Taxonomy" id="2100421"/>
    <lineage>
        <taxon>Viruses</taxon>
        <taxon>Duplodnaviria</taxon>
        <taxon>Heunggongvirae</taxon>
        <taxon>Uroviricota</taxon>
        <taxon>Caudoviricetes</taxon>
        <taxon>Peduoviridae</taxon>
        <taxon>Maltschvirus</taxon>
        <taxon>Maltschvirus maltsch</taxon>
    </lineage>
</organism>
<sequence>MKILLIDAGGVCLDFAMRCMAYGHTVKAYIRNNKDGSRSMVGDGGLLTRVPEWEPHMNWADLIVCTDNTYYIHQLERYRDKGYPIIGPSIDTNRWEQDRQHGAEIFERAGIPVIPSTEFKSYDEAIAFVIKNNKRYVSKPLGDGDKALSYVAKSPADMVFMLQKWKKSNAYKGSFILQEFHGGIEIAVGGWFGAAGFSKQLCINHEFKKLLAGDLGVSTGEEGTIIYYVEDSLLADKVLKPLEGYLKGLRYTGYIDVNCIIDDKGCPWPLEFTMRPGWPLFMIQQALHKGDPAQWMLDLLDGKDTLKVSKDVACGVVISMPPYPFDKGTSKKESAGYPMFDLTEEDVIKNVHLAEVMCAKAPAMVNGKVKLNEEQFVTAGNYVCIVTGTGETVEEARESCYKTIKKKINIPNSIGYRIDIGCRLEKQLPELKELGYSDKKYC</sequence>
<dbReference type="InterPro" id="IPR000115">
    <property type="entry name" value="PRibGlycinamide_synth"/>
</dbReference>
<dbReference type="GO" id="GO:0004637">
    <property type="term" value="F:phosphoribosylamine-glycine ligase activity"/>
    <property type="evidence" value="ECO:0007669"/>
    <property type="project" value="UniProtKB-EC"/>
</dbReference>
<dbReference type="InterPro" id="IPR037123">
    <property type="entry name" value="PRibGlycinamide_synth_C_sf"/>
</dbReference>
<name>A0A6J5T8T7_9CAUD</name>
<dbReference type="EMBL" id="LR797812">
    <property type="protein sequence ID" value="CAB4240563.1"/>
    <property type="molecule type" value="Genomic_DNA"/>
</dbReference>
<feature type="domain" description="ATP-grasp" evidence="6">
    <location>
        <begin position="103"/>
        <end position="301"/>
    </location>
</feature>
<accession>A0A6J5T8T7</accession>
<dbReference type="PANTHER" id="PTHR43472">
    <property type="entry name" value="PHOSPHORIBOSYLAMINE--GLYCINE LIGASE"/>
    <property type="match status" value="1"/>
</dbReference>
<dbReference type="SUPFAM" id="SSF51246">
    <property type="entry name" value="Rudiment single hybrid motif"/>
    <property type="match status" value="1"/>
</dbReference>
<dbReference type="GO" id="GO:0046872">
    <property type="term" value="F:metal ion binding"/>
    <property type="evidence" value="ECO:0007669"/>
    <property type="project" value="InterPro"/>
</dbReference>